<evidence type="ECO:0000313" key="3">
    <source>
        <dbReference type="Proteomes" id="UP001497516"/>
    </source>
</evidence>
<name>A0AAV2EUC5_9ROSI</name>
<dbReference type="EMBL" id="OZ034818">
    <property type="protein sequence ID" value="CAL1389347.1"/>
    <property type="molecule type" value="Genomic_DNA"/>
</dbReference>
<keyword evidence="3" id="KW-1185">Reference proteome</keyword>
<feature type="compositionally biased region" description="Acidic residues" evidence="1">
    <location>
        <begin position="205"/>
        <end position="223"/>
    </location>
</feature>
<protein>
    <submittedName>
        <fullName evidence="2">Uncharacterized protein</fullName>
    </submittedName>
</protein>
<feature type="compositionally biased region" description="Basic and acidic residues" evidence="1">
    <location>
        <begin position="176"/>
        <end position="186"/>
    </location>
</feature>
<feature type="region of interest" description="Disordered" evidence="1">
    <location>
        <begin position="176"/>
        <end position="224"/>
    </location>
</feature>
<dbReference type="Proteomes" id="UP001497516">
    <property type="component" value="Chromosome 5"/>
</dbReference>
<sequence length="306" mass="34919">MKALLGSQDAWDIVEKGYEIPVEDSRLSPTEKEVLRKNRKSDQKALTLIHQCLDESMFDQIADATTTKEAWEILQKEMQGVEPVKKIRLQTLTGDFEAIKMKEGESVSDYTARVKSVVSKLKQYGEKIEETKVVEKILRSLLPKFDYVVVAMEEAKDVSTMTVDEVIGSLQAREERLNKRNEESSEKVLATKATRRRKKAHEEEVTTEVEAEETIEGEEEAEPEEHIKVGMEEISPRTIMKRPPEAEVVVVDVEEEVGDQMKVVINPTSNAIIARSTGLMHRNVGVRLKKWRRQQTTCKKKKSKAH</sequence>
<evidence type="ECO:0000256" key="1">
    <source>
        <dbReference type="SAM" id="MobiDB-lite"/>
    </source>
</evidence>
<dbReference type="Pfam" id="PF14223">
    <property type="entry name" value="Retrotran_gag_2"/>
    <property type="match status" value="1"/>
</dbReference>
<proteinExistence type="predicted"/>
<dbReference type="PANTHER" id="PTHR35317">
    <property type="entry name" value="OS04G0629600 PROTEIN"/>
    <property type="match status" value="1"/>
</dbReference>
<dbReference type="AlphaFoldDB" id="A0AAV2EUC5"/>
<evidence type="ECO:0000313" key="2">
    <source>
        <dbReference type="EMBL" id="CAL1389347.1"/>
    </source>
</evidence>
<accession>A0AAV2EUC5</accession>
<gene>
    <name evidence="2" type="ORF">LTRI10_LOCUS30213</name>
</gene>
<organism evidence="2 3">
    <name type="scientific">Linum trigynum</name>
    <dbReference type="NCBI Taxonomy" id="586398"/>
    <lineage>
        <taxon>Eukaryota</taxon>
        <taxon>Viridiplantae</taxon>
        <taxon>Streptophyta</taxon>
        <taxon>Embryophyta</taxon>
        <taxon>Tracheophyta</taxon>
        <taxon>Spermatophyta</taxon>
        <taxon>Magnoliopsida</taxon>
        <taxon>eudicotyledons</taxon>
        <taxon>Gunneridae</taxon>
        <taxon>Pentapetalae</taxon>
        <taxon>rosids</taxon>
        <taxon>fabids</taxon>
        <taxon>Malpighiales</taxon>
        <taxon>Linaceae</taxon>
        <taxon>Linum</taxon>
    </lineage>
</organism>
<dbReference type="PANTHER" id="PTHR35317:SF28">
    <property type="entry name" value="ZINC FINGER, CCHC-TYPE, RIBONUCLEASE H-LIKE DOMAIN, GAG-PRE-INTEGRASE DOMAIN PROTEIN-RELATED"/>
    <property type="match status" value="1"/>
</dbReference>
<reference evidence="2 3" key="1">
    <citation type="submission" date="2024-04" db="EMBL/GenBank/DDBJ databases">
        <authorList>
            <person name="Fracassetti M."/>
        </authorList>
    </citation>
    <scope>NUCLEOTIDE SEQUENCE [LARGE SCALE GENOMIC DNA]</scope>
</reference>